<dbReference type="InterPro" id="IPR050614">
    <property type="entry name" value="Synaptic_Scaffolding_LAP-MAGUK"/>
</dbReference>
<gene>
    <name evidence="5" type="ORF">NQ314_009724</name>
</gene>
<dbReference type="AlphaFoldDB" id="A0AAV8XX89"/>
<name>A0AAV8XX89_9CUCU</name>
<feature type="domain" description="PDZ" evidence="4">
    <location>
        <begin position="207"/>
        <end position="294"/>
    </location>
</feature>
<comment type="subcellular location">
    <subcellularLocation>
        <location evidence="1">Membrane</location>
    </subcellularLocation>
</comment>
<evidence type="ECO:0000256" key="3">
    <source>
        <dbReference type="SAM" id="MobiDB-lite"/>
    </source>
</evidence>
<evidence type="ECO:0000259" key="4">
    <source>
        <dbReference type="PROSITE" id="PS50106"/>
    </source>
</evidence>
<accession>A0AAV8XX89</accession>
<organism evidence="5 6">
    <name type="scientific">Rhamnusium bicolor</name>
    <dbReference type="NCBI Taxonomy" id="1586634"/>
    <lineage>
        <taxon>Eukaryota</taxon>
        <taxon>Metazoa</taxon>
        <taxon>Ecdysozoa</taxon>
        <taxon>Arthropoda</taxon>
        <taxon>Hexapoda</taxon>
        <taxon>Insecta</taxon>
        <taxon>Pterygota</taxon>
        <taxon>Neoptera</taxon>
        <taxon>Endopterygota</taxon>
        <taxon>Coleoptera</taxon>
        <taxon>Polyphaga</taxon>
        <taxon>Cucujiformia</taxon>
        <taxon>Chrysomeloidea</taxon>
        <taxon>Cerambycidae</taxon>
        <taxon>Lepturinae</taxon>
        <taxon>Rhagiini</taxon>
        <taxon>Rhamnusium</taxon>
    </lineage>
</organism>
<dbReference type="GO" id="GO:0098609">
    <property type="term" value="P:cell-cell adhesion"/>
    <property type="evidence" value="ECO:0007669"/>
    <property type="project" value="TreeGrafter"/>
</dbReference>
<dbReference type="GO" id="GO:0019901">
    <property type="term" value="F:protein kinase binding"/>
    <property type="evidence" value="ECO:0007669"/>
    <property type="project" value="TreeGrafter"/>
</dbReference>
<dbReference type="PRINTS" id="PR01345">
    <property type="entry name" value="CERVTRCPTASE"/>
</dbReference>
<protein>
    <recommendedName>
        <fullName evidence="4">PDZ domain-containing protein</fullName>
    </recommendedName>
</protein>
<dbReference type="SUPFAM" id="SSF50156">
    <property type="entry name" value="PDZ domain-like"/>
    <property type="match status" value="2"/>
</dbReference>
<dbReference type="InterPro" id="IPR036034">
    <property type="entry name" value="PDZ_sf"/>
</dbReference>
<evidence type="ECO:0000313" key="5">
    <source>
        <dbReference type="EMBL" id="KAJ8943443.1"/>
    </source>
</evidence>
<dbReference type="GO" id="GO:0007268">
    <property type="term" value="P:chemical synaptic transmission"/>
    <property type="evidence" value="ECO:0007669"/>
    <property type="project" value="TreeGrafter"/>
</dbReference>
<evidence type="ECO:0000256" key="1">
    <source>
        <dbReference type="ARBA" id="ARBA00004370"/>
    </source>
</evidence>
<evidence type="ECO:0000313" key="6">
    <source>
        <dbReference type="Proteomes" id="UP001162156"/>
    </source>
</evidence>
<dbReference type="FunFam" id="2.30.42.10:FF:000002">
    <property type="entry name" value="Disks large homolog 4 isoform 2"/>
    <property type="match status" value="1"/>
</dbReference>
<keyword evidence="6" id="KW-1185">Reference proteome</keyword>
<feature type="domain" description="PDZ" evidence="4">
    <location>
        <begin position="303"/>
        <end position="395"/>
    </location>
</feature>
<dbReference type="FunFam" id="2.30.42.10:FF:000004">
    <property type="entry name" value="Disks large homolog 4 isoform 2"/>
    <property type="match status" value="1"/>
</dbReference>
<dbReference type="InterPro" id="IPR001478">
    <property type="entry name" value="PDZ"/>
</dbReference>
<comment type="caution">
    <text evidence="5">The sequence shown here is derived from an EMBL/GenBank/DDBJ whole genome shotgun (WGS) entry which is preliminary data.</text>
</comment>
<feature type="non-terminal residue" evidence="5">
    <location>
        <position position="449"/>
    </location>
</feature>
<dbReference type="Pfam" id="PF00595">
    <property type="entry name" value="PDZ"/>
    <property type="match status" value="2"/>
</dbReference>
<keyword evidence="2" id="KW-0472">Membrane</keyword>
<dbReference type="GO" id="GO:0043113">
    <property type="term" value="P:receptor clustering"/>
    <property type="evidence" value="ECO:0007669"/>
    <property type="project" value="TreeGrafter"/>
</dbReference>
<dbReference type="GO" id="GO:0043005">
    <property type="term" value="C:neuron projection"/>
    <property type="evidence" value="ECO:0007669"/>
    <property type="project" value="TreeGrafter"/>
</dbReference>
<proteinExistence type="predicted"/>
<dbReference type="Gene3D" id="2.30.42.10">
    <property type="match status" value="2"/>
</dbReference>
<dbReference type="GO" id="GO:0045197">
    <property type="term" value="P:establishment or maintenance of epithelial cell apical/basal polarity"/>
    <property type="evidence" value="ECO:0007669"/>
    <property type="project" value="TreeGrafter"/>
</dbReference>
<dbReference type="GO" id="GO:0031594">
    <property type="term" value="C:neuromuscular junction"/>
    <property type="evidence" value="ECO:0007669"/>
    <property type="project" value="TreeGrafter"/>
</dbReference>
<dbReference type="GO" id="GO:0099072">
    <property type="term" value="P:regulation of postsynaptic membrane neurotransmitter receptor levels"/>
    <property type="evidence" value="ECO:0007669"/>
    <property type="project" value="TreeGrafter"/>
</dbReference>
<feature type="compositionally biased region" description="Polar residues" evidence="3">
    <location>
        <begin position="402"/>
        <end position="415"/>
    </location>
</feature>
<dbReference type="PROSITE" id="PS50106">
    <property type="entry name" value="PDZ"/>
    <property type="match status" value="2"/>
</dbReference>
<dbReference type="Proteomes" id="UP001162156">
    <property type="component" value="Unassembled WGS sequence"/>
</dbReference>
<dbReference type="SMART" id="SM00228">
    <property type="entry name" value="PDZ"/>
    <property type="match status" value="2"/>
</dbReference>
<dbReference type="GO" id="GO:0097120">
    <property type="term" value="P:receptor localization to synapse"/>
    <property type="evidence" value="ECO:0007669"/>
    <property type="project" value="TreeGrafter"/>
</dbReference>
<reference evidence="5" key="1">
    <citation type="journal article" date="2023" name="Insect Mol. Biol.">
        <title>Genome sequencing provides insights into the evolution of gene families encoding plant cell wall-degrading enzymes in longhorned beetles.</title>
        <authorList>
            <person name="Shin N.R."/>
            <person name="Okamura Y."/>
            <person name="Kirsch R."/>
            <person name="Pauchet Y."/>
        </authorList>
    </citation>
    <scope>NUCLEOTIDE SEQUENCE</scope>
    <source>
        <strain evidence="5">RBIC_L_NR</strain>
    </source>
</reference>
<dbReference type="GO" id="GO:0098839">
    <property type="term" value="C:postsynaptic density membrane"/>
    <property type="evidence" value="ECO:0007669"/>
    <property type="project" value="TreeGrafter"/>
</dbReference>
<dbReference type="EMBL" id="JANEYF010002677">
    <property type="protein sequence ID" value="KAJ8943443.1"/>
    <property type="molecule type" value="Genomic_DNA"/>
</dbReference>
<sequence>MYRISNVILNRFCAGESQLEIRDTAKNLGILFDSQLSFTKHVSKIISQSYLKLRHLYQFKDLLQTRIKVQLVETLALSIFNYGDCLYGPCLNAVDKMRLQVIQNCCVRFACKVPVREHITSYFKELKMLRLDERRFLHYSCLIKKIIDTQNPSYLYNKIEFRRNAHSRVIRNSNDIRIPRHTTAAYETSFPYLVSHVNGDDEWEYEEIILERGGAGLGFSIAGGTDNPHIGDDTAIYITKLIPGGAASTDGRLRVNDSILSVNDVPVVDVPHALAVEALKKAGSTVKLCVRRRRQPRNMRLMEIELVKGNKGLGFSIAGGIGNQHIPGDNGIYVTKVMDGGAAQVDGRLLVGDKLVAVRDAVKGEVNLENVTHEDAVATLKTTQDRVVLVVAKPESAFNAPASDTSYSPQLSTKASHGYADSVHSVHSSNLALHHPPPPLEPSVQKTSR</sequence>
<dbReference type="PANTHER" id="PTHR23119:SF51">
    <property type="entry name" value="DISKS LARGE 1 TUMOR SUPPRESSOR PROTEIN"/>
    <property type="match status" value="1"/>
</dbReference>
<dbReference type="GO" id="GO:0016323">
    <property type="term" value="C:basolateral plasma membrane"/>
    <property type="evidence" value="ECO:0007669"/>
    <property type="project" value="TreeGrafter"/>
</dbReference>
<feature type="region of interest" description="Disordered" evidence="3">
    <location>
        <begin position="399"/>
        <end position="449"/>
    </location>
</feature>
<evidence type="ECO:0000256" key="2">
    <source>
        <dbReference type="ARBA" id="ARBA00023136"/>
    </source>
</evidence>
<dbReference type="PANTHER" id="PTHR23119">
    <property type="entry name" value="DISCS LARGE"/>
    <property type="match status" value="1"/>
</dbReference>
<dbReference type="CDD" id="cd06724">
    <property type="entry name" value="PDZ2_Dlg1-2-4-like"/>
    <property type="match status" value="1"/>
</dbReference>